<evidence type="ECO:0000256" key="8">
    <source>
        <dbReference type="SAM" id="MobiDB-lite"/>
    </source>
</evidence>
<dbReference type="RefSeq" id="WP_270688791.1">
    <property type="nucleotide sequence ID" value="NZ_JAQFWQ010000087.1"/>
</dbReference>
<organism evidence="10 11">
    <name type="scientific">Nocardiopsis endophytica</name>
    <dbReference type="NCBI Taxonomy" id="3018445"/>
    <lineage>
        <taxon>Bacteria</taxon>
        <taxon>Bacillati</taxon>
        <taxon>Actinomycetota</taxon>
        <taxon>Actinomycetes</taxon>
        <taxon>Streptosporangiales</taxon>
        <taxon>Nocardiopsidaceae</taxon>
        <taxon>Nocardiopsis</taxon>
    </lineage>
</organism>
<dbReference type="InterPro" id="IPR006419">
    <property type="entry name" value="NMN_transpt_PnuC"/>
</dbReference>
<evidence type="ECO:0000256" key="1">
    <source>
        <dbReference type="ARBA" id="ARBA00004651"/>
    </source>
</evidence>
<dbReference type="PANTHER" id="PTHR36122">
    <property type="entry name" value="NICOTINAMIDE RIBOSIDE TRANSPORTER PNUC"/>
    <property type="match status" value="1"/>
</dbReference>
<proteinExistence type="inferred from homology"/>
<comment type="caution">
    <text evidence="10">The sequence shown here is derived from an EMBL/GenBank/DDBJ whole genome shotgun (WGS) entry which is preliminary data.</text>
</comment>
<accession>A0ABT4U9P6</accession>
<evidence type="ECO:0000256" key="5">
    <source>
        <dbReference type="ARBA" id="ARBA00022692"/>
    </source>
</evidence>
<feature type="transmembrane region" description="Helical" evidence="9">
    <location>
        <begin position="112"/>
        <end position="129"/>
    </location>
</feature>
<feature type="region of interest" description="Disordered" evidence="8">
    <location>
        <begin position="220"/>
        <end position="240"/>
    </location>
</feature>
<evidence type="ECO:0000313" key="11">
    <source>
        <dbReference type="Proteomes" id="UP001527866"/>
    </source>
</evidence>
<feature type="transmembrane region" description="Helical" evidence="9">
    <location>
        <begin position="183"/>
        <end position="200"/>
    </location>
</feature>
<evidence type="ECO:0000256" key="3">
    <source>
        <dbReference type="ARBA" id="ARBA00022448"/>
    </source>
</evidence>
<keyword evidence="6 9" id="KW-1133">Transmembrane helix</keyword>
<comment type="similarity">
    <text evidence="2">Belongs to the nicotinamide ribonucleoside (NR) uptake permease (TC 4.B.1) family.</text>
</comment>
<reference evidence="10 11" key="1">
    <citation type="submission" date="2023-01" db="EMBL/GenBank/DDBJ databases">
        <title>Draft genome sequence of Nocardiopsis sp. RSe5-2 isolated from halophytes.</title>
        <authorList>
            <person name="Duangmal K."/>
            <person name="Chantavorakit T."/>
        </authorList>
    </citation>
    <scope>NUCLEOTIDE SEQUENCE [LARGE SCALE GENOMIC DNA]</scope>
    <source>
        <strain evidence="10 11">RSe5-2</strain>
    </source>
</reference>
<evidence type="ECO:0000256" key="2">
    <source>
        <dbReference type="ARBA" id="ARBA00006669"/>
    </source>
</evidence>
<gene>
    <name evidence="10" type="primary">pnuC</name>
    <name evidence="10" type="ORF">O4J56_23800</name>
</gene>
<keyword evidence="5 9" id="KW-0812">Transmembrane</keyword>
<keyword evidence="7 9" id="KW-0472">Membrane</keyword>
<feature type="transmembrane region" description="Helical" evidence="9">
    <location>
        <begin position="25"/>
        <end position="44"/>
    </location>
</feature>
<comment type="subcellular location">
    <subcellularLocation>
        <location evidence="1">Cell membrane</location>
        <topology evidence="1">Multi-pass membrane protein</topology>
    </subcellularLocation>
</comment>
<dbReference type="NCBIfam" id="TIGR01528">
    <property type="entry name" value="NMN_trans_PnuC"/>
    <property type="match status" value="1"/>
</dbReference>
<keyword evidence="4" id="KW-1003">Cell membrane</keyword>
<dbReference type="PANTHER" id="PTHR36122:SF2">
    <property type="entry name" value="NICOTINAMIDE RIBOSIDE TRANSPORTER PNUC"/>
    <property type="match status" value="1"/>
</dbReference>
<dbReference type="EMBL" id="JAQFWQ010000087">
    <property type="protein sequence ID" value="MDA2813689.1"/>
    <property type="molecule type" value="Genomic_DNA"/>
</dbReference>
<dbReference type="Proteomes" id="UP001527866">
    <property type="component" value="Unassembled WGS sequence"/>
</dbReference>
<keyword evidence="11" id="KW-1185">Reference proteome</keyword>
<protein>
    <submittedName>
        <fullName evidence="10">Nicotinamide riboside transporter PnuC</fullName>
    </submittedName>
</protein>
<sequence>MGGAHSGVWWLEWAYAGFTLFGEHVRWADLIGNIAALATVALAVRRSMWTWPVQLTGAVLLFAVSIDAHLTGNALKQIMFVGLVVYGWTRWARATRGGAELRVRPATGHERGVLLGLLVGGTVAVALLFEATGLSWAPWPDAFIFVGSAVATFGQSRALIDFWFVWIAVDLVGVPLALMSGLWVTGAVYIVFFVLAVIGIRDWMRRHRAAEAAEAAGAVGSAGAAGPTGPDEASGREAVA</sequence>
<keyword evidence="3" id="KW-0813">Transport</keyword>
<evidence type="ECO:0000256" key="7">
    <source>
        <dbReference type="ARBA" id="ARBA00023136"/>
    </source>
</evidence>
<dbReference type="Pfam" id="PF04973">
    <property type="entry name" value="NMN_transporter"/>
    <property type="match status" value="1"/>
</dbReference>
<evidence type="ECO:0000256" key="4">
    <source>
        <dbReference type="ARBA" id="ARBA00022475"/>
    </source>
</evidence>
<evidence type="ECO:0000256" key="9">
    <source>
        <dbReference type="SAM" id="Phobius"/>
    </source>
</evidence>
<evidence type="ECO:0000313" key="10">
    <source>
        <dbReference type="EMBL" id="MDA2813689.1"/>
    </source>
</evidence>
<evidence type="ECO:0000256" key="6">
    <source>
        <dbReference type="ARBA" id="ARBA00022989"/>
    </source>
</evidence>
<name>A0ABT4U9P6_9ACTN</name>